<keyword evidence="14 21" id="KW-1133">Transmembrane helix</keyword>
<evidence type="ECO:0000256" key="5">
    <source>
        <dbReference type="ARBA" id="ARBA00022475"/>
    </source>
</evidence>
<keyword evidence="25" id="KW-1185">Reference proteome</keyword>
<dbReference type="InterPro" id="IPR050396">
    <property type="entry name" value="Glycosyltr_51/Transpeptidase"/>
</dbReference>
<evidence type="ECO:0000256" key="19">
    <source>
        <dbReference type="ARBA" id="ARBA00049902"/>
    </source>
</evidence>
<name>A0A0F3GM60_9BACT</name>
<dbReference type="InterPro" id="IPR023346">
    <property type="entry name" value="Lysozyme-like_dom_sf"/>
</dbReference>
<comment type="caution">
    <text evidence="24">The sequence shown here is derived from an EMBL/GenBank/DDBJ whole genome shotgun (WGS) entry which is preliminary data.</text>
</comment>
<keyword evidence="6" id="KW-0121">Carboxypeptidase</keyword>
<keyword evidence="17" id="KW-0961">Cell wall biogenesis/degradation</keyword>
<dbReference type="PATRIC" id="fig|29290.4.peg.6343"/>
<dbReference type="Pfam" id="PF00905">
    <property type="entry name" value="Transpeptidase"/>
    <property type="match status" value="1"/>
</dbReference>
<dbReference type="InterPro" id="IPR036950">
    <property type="entry name" value="PBP_transglycosylase"/>
</dbReference>
<dbReference type="InterPro" id="IPR001264">
    <property type="entry name" value="Glyco_trans_51"/>
</dbReference>
<dbReference type="SUPFAM" id="SSF52172">
    <property type="entry name" value="CheY-like"/>
    <property type="match status" value="1"/>
</dbReference>
<evidence type="ECO:0000256" key="16">
    <source>
        <dbReference type="ARBA" id="ARBA00023268"/>
    </source>
</evidence>
<evidence type="ECO:0000256" key="6">
    <source>
        <dbReference type="ARBA" id="ARBA00022645"/>
    </source>
</evidence>
<keyword evidence="8" id="KW-0328">Glycosyltransferase</keyword>
<dbReference type="PANTHER" id="PTHR32282:SF11">
    <property type="entry name" value="PENICILLIN-BINDING PROTEIN 1B"/>
    <property type="match status" value="1"/>
</dbReference>
<keyword evidence="11" id="KW-0378">Hydrolase</keyword>
<dbReference type="GO" id="GO:0008360">
    <property type="term" value="P:regulation of cell shape"/>
    <property type="evidence" value="ECO:0007669"/>
    <property type="project" value="UniProtKB-KW"/>
</dbReference>
<dbReference type="GO" id="GO:0005886">
    <property type="term" value="C:plasma membrane"/>
    <property type="evidence" value="ECO:0007669"/>
    <property type="project" value="UniProtKB-SubCell"/>
</dbReference>
<evidence type="ECO:0000256" key="3">
    <source>
        <dbReference type="ARBA" id="ARBA00007090"/>
    </source>
</evidence>
<dbReference type="GO" id="GO:0009002">
    <property type="term" value="F:serine-type D-Ala-D-Ala carboxypeptidase activity"/>
    <property type="evidence" value="ECO:0007669"/>
    <property type="project" value="UniProtKB-EC"/>
</dbReference>
<dbReference type="GO" id="GO:0006508">
    <property type="term" value="P:proteolysis"/>
    <property type="evidence" value="ECO:0007669"/>
    <property type="project" value="UniProtKB-KW"/>
</dbReference>
<dbReference type="InterPro" id="IPR012338">
    <property type="entry name" value="Beta-lactam/transpept-like"/>
</dbReference>
<evidence type="ECO:0000259" key="22">
    <source>
        <dbReference type="Pfam" id="PF00905"/>
    </source>
</evidence>
<comment type="similarity">
    <text evidence="3">In the C-terminal section; belongs to the transpeptidase family.</text>
</comment>
<evidence type="ECO:0000256" key="13">
    <source>
        <dbReference type="ARBA" id="ARBA00022984"/>
    </source>
</evidence>
<keyword evidence="9" id="KW-0808">Transferase</keyword>
<organism evidence="24 25">
    <name type="scientific">Candidatus Magnetobacterium bavaricum</name>
    <dbReference type="NCBI Taxonomy" id="29290"/>
    <lineage>
        <taxon>Bacteria</taxon>
        <taxon>Pseudomonadati</taxon>
        <taxon>Nitrospirota</taxon>
        <taxon>Thermodesulfovibrionia</taxon>
        <taxon>Thermodesulfovibrionales</taxon>
        <taxon>Candidatus Magnetobacteriaceae</taxon>
        <taxon>Candidatus Magnetobacterium</taxon>
    </lineage>
</organism>
<evidence type="ECO:0000256" key="9">
    <source>
        <dbReference type="ARBA" id="ARBA00022679"/>
    </source>
</evidence>
<keyword evidence="10 21" id="KW-0812">Transmembrane</keyword>
<dbReference type="GO" id="GO:0071555">
    <property type="term" value="P:cell wall organization"/>
    <property type="evidence" value="ECO:0007669"/>
    <property type="project" value="UniProtKB-KW"/>
</dbReference>
<accession>A0A0F3GM60</accession>
<evidence type="ECO:0000256" key="15">
    <source>
        <dbReference type="ARBA" id="ARBA00023136"/>
    </source>
</evidence>
<dbReference type="Pfam" id="PF00912">
    <property type="entry name" value="Transgly"/>
    <property type="match status" value="1"/>
</dbReference>
<dbReference type="PANTHER" id="PTHR32282">
    <property type="entry name" value="BINDING PROTEIN TRANSPEPTIDASE, PUTATIVE-RELATED"/>
    <property type="match status" value="1"/>
</dbReference>
<dbReference type="Gene3D" id="1.10.3810.10">
    <property type="entry name" value="Biosynthetic peptidoglycan transglycosylase-like"/>
    <property type="match status" value="1"/>
</dbReference>
<evidence type="ECO:0000259" key="23">
    <source>
        <dbReference type="Pfam" id="PF00912"/>
    </source>
</evidence>
<feature type="transmembrane region" description="Helical" evidence="21">
    <location>
        <begin position="154"/>
        <end position="177"/>
    </location>
</feature>
<evidence type="ECO:0000256" key="17">
    <source>
        <dbReference type="ARBA" id="ARBA00023316"/>
    </source>
</evidence>
<evidence type="ECO:0000313" key="25">
    <source>
        <dbReference type="Proteomes" id="UP000033423"/>
    </source>
</evidence>
<dbReference type="SUPFAM" id="SSF56601">
    <property type="entry name" value="beta-lactamase/transpeptidase-like"/>
    <property type="match status" value="1"/>
</dbReference>
<reference evidence="24 25" key="1">
    <citation type="submission" date="2015-02" db="EMBL/GenBank/DDBJ databases">
        <title>Single-cell genomics of uncultivated deep-branching MTB reveals a conserved set of magnetosome genes.</title>
        <authorList>
            <person name="Kolinko S."/>
            <person name="Richter M."/>
            <person name="Glockner F.O."/>
            <person name="Brachmann A."/>
            <person name="Schuler D."/>
        </authorList>
    </citation>
    <scope>NUCLEOTIDE SEQUENCE [LARGE SCALE GENOMIC DNA]</scope>
    <source>
        <strain evidence="24">TM-1</strain>
    </source>
</reference>
<protein>
    <submittedName>
        <fullName evidence="24">1A family penicillin-binding protein</fullName>
    </submittedName>
</protein>
<keyword evidence="16" id="KW-0511">Multifunctional enzyme</keyword>
<dbReference type="NCBIfam" id="TIGR02074">
    <property type="entry name" value="PBP_1a_fam"/>
    <property type="match status" value="1"/>
</dbReference>
<dbReference type="GO" id="GO:0008955">
    <property type="term" value="F:peptidoglycan glycosyltransferase activity"/>
    <property type="evidence" value="ECO:0007669"/>
    <property type="project" value="UniProtKB-EC"/>
</dbReference>
<evidence type="ECO:0000256" key="14">
    <source>
        <dbReference type="ARBA" id="ARBA00022989"/>
    </source>
</evidence>
<evidence type="ECO:0000256" key="8">
    <source>
        <dbReference type="ARBA" id="ARBA00022676"/>
    </source>
</evidence>
<proteinExistence type="inferred from homology"/>
<keyword evidence="7" id="KW-0645">Protease</keyword>
<dbReference type="SUPFAM" id="SSF53955">
    <property type="entry name" value="Lysozyme-like"/>
    <property type="match status" value="1"/>
</dbReference>
<keyword evidence="12" id="KW-0133">Cell shape</keyword>
<dbReference type="Proteomes" id="UP000033423">
    <property type="component" value="Unassembled WGS sequence"/>
</dbReference>
<dbReference type="AlphaFoldDB" id="A0A0F3GM60"/>
<dbReference type="GO" id="GO:0030288">
    <property type="term" value="C:outer membrane-bounded periplasmic space"/>
    <property type="evidence" value="ECO:0007669"/>
    <property type="project" value="TreeGrafter"/>
</dbReference>
<dbReference type="GO" id="GO:0009252">
    <property type="term" value="P:peptidoglycan biosynthetic process"/>
    <property type="evidence" value="ECO:0007669"/>
    <property type="project" value="UniProtKB-KW"/>
</dbReference>
<gene>
    <name evidence="24" type="ORF">MBAV_004792</name>
</gene>
<evidence type="ECO:0000256" key="11">
    <source>
        <dbReference type="ARBA" id="ARBA00022801"/>
    </source>
</evidence>
<dbReference type="GO" id="GO:0008658">
    <property type="term" value="F:penicillin binding"/>
    <property type="evidence" value="ECO:0007669"/>
    <property type="project" value="InterPro"/>
</dbReference>
<feature type="domain" description="Glycosyl transferase family 51" evidence="23">
    <location>
        <begin position="202"/>
        <end position="376"/>
    </location>
</feature>
<comment type="catalytic activity">
    <reaction evidence="19">
        <text>[GlcNAc-(1-&gt;4)-Mur2Ac(oyl-L-Ala-gamma-D-Glu-L-Lys-D-Ala-D-Ala)](n)-di-trans,octa-cis-undecaprenyl diphosphate + beta-D-GlcNAc-(1-&gt;4)-Mur2Ac(oyl-L-Ala-gamma-D-Glu-L-Lys-D-Ala-D-Ala)-di-trans,octa-cis-undecaprenyl diphosphate = [GlcNAc-(1-&gt;4)-Mur2Ac(oyl-L-Ala-gamma-D-Glu-L-Lys-D-Ala-D-Ala)](n+1)-di-trans,octa-cis-undecaprenyl diphosphate + di-trans,octa-cis-undecaprenyl diphosphate + H(+)</text>
        <dbReference type="Rhea" id="RHEA:23708"/>
        <dbReference type="Rhea" id="RHEA-COMP:9602"/>
        <dbReference type="Rhea" id="RHEA-COMP:9603"/>
        <dbReference type="ChEBI" id="CHEBI:15378"/>
        <dbReference type="ChEBI" id="CHEBI:58405"/>
        <dbReference type="ChEBI" id="CHEBI:60033"/>
        <dbReference type="ChEBI" id="CHEBI:78435"/>
        <dbReference type="EC" id="2.4.99.28"/>
    </reaction>
</comment>
<dbReference type="Gene3D" id="3.40.710.10">
    <property type="entry name" value="DD-peptidase/beta-lactamase superfamily"/>
    <property type="match status" value="1"/>
</dbReference>
<comment type="pathway">
    <text evidence="20">Glycan biosynthesis.</text>
</comment>
<evidence type="ECO:0000256" key="7">
    <source>
        <dbReference type="ARBA" id="ARBA00022670"/>
    </source>
</evidence>
<evidence type="ECO:0000256" key="10">
    <source>
        <dbReference type="ARBA" id="ARBA00022692"/>
    </source>
</evidence>
<evidence type="ECO:0000256" key="2">
    <source>
        <dbReference type="ARBA" id="ARBA00004752"/>
    </source>
</evidence>
<feature type="domain" description="Penicillin-binding protein transpeptidase" evidence="22">
    <location>
        <begin position="464"/>
        <end position="703"/>
    </location>
</feature>
<dbReference type="InterPro" id="IPR011006">
    <property type="entry name" value="CheY-like_superfamily"/>
</dbReference>
<sequence length="736" mass="82398">MSVPVLIFSTDDIRGRIVLRTLQHNGIDALLFGSNFEILEGLGAIKGHSVVIFDTKQYYSREFDILDSIRVSHPRCSVIILSEAALLPMLKQKGFRLDHCLTDPIDPEQICLKVREIFFLKSRAYLRLRTYLSVLYHMVLGEKDNPYLRFIKKLLLSFALLFSVVLGLSGGFIVWSLSDLPKIQLLEEYAPLESSTLYSSDGELLAELYFERRRFIPYYKIPTHVRNAFIAVEDARFYKHHGLDFYRLIGAAIENARAKSYVQGASTITQQLAKMLFLKPERSLARKIKEAALSIQIENRYTKDEILGLYLNQAYFGTRAYGLEAAAETYFGKKAEELTVGEAALLAAIPKAPSTYSPFKDMHKALNRKKLVLKMMLNQGLITPDKYDEALTEPLPSYTPRPHYKAPYFVEYARANLEKIYGDNLYTSGFKIYTTIDYKMQEAAEHAVVSGLSRGFDDKTQAALLAIDIKTGAIKAMVGGTGFSESQFNRTTQAMRQPGSAFKPFIYLTAFKDGLTPQSVIVDTPVTYYSNNGRTAWTPQNYTRRYYGPVTLKSALSMSLNSATVNLASKVKMSRVIETARSLGVKSDIYPHLPSAIGVSEITLMELVLAYGTMADGVKLGPRFYERVVDRYDLSSDVSFSQGQRVIGQQAVACIREVLRSVVERGTARAAMALSKPVYGKTGTTDDYADAWFIGFDDKLAVGVWVGRDDRVSLGEGKTGGAAALPIWMEFMKSVQ</sequence>
<dbReference type="FunFam" id="1.10.3810.10:FF:000003">
    <property type="entry name" value="Penicillin-binding protein 1a"/>
    <property type="match status" value="1"/>
</dbReference>
<evidence type="ECO:0000256" key="12">
    <source>
        <dbReference type="ARBA" id="ARBA00022960"/>
    </source>
</evidence>
<evidence type="ECO:0000256" key="21">
    <source>
        <dbReference type="SAM" id="Phobius"/>
    </source>
</evidence>
<comment type="pathway">
    <text evidence="2">Cell wall biogenesis; peptidoglycan biosynthesis.</text>
</comment>
<dbReference type="InterPro" id="IPR001460">
    <property type="entry name" value="PCN-bd_Tpept"/>
</dbReference>
<evidence type="ECO:0000256" key="4">
    <source>
        <dbReference type="ARBA" id="ARBA00007739"/>
    </source>
</evidence>
<evidence type="ECO:0000256" key="1">
    <source>
        <dbReference type="ARBA" id="ARBA00004236"/>
    </source>
</evidence>
<comment type="subcellular location">
    <subcellularLocation>
        <location evidence="1">Cell membrane</location>
    </subcellularLocation>
</comment>
<evidence type="ECO:0000256" key="20">
    <source>
        <dbReference type="ARBA" id="ARBA00060592"/>
    </source>
</evidence>
<comment type="similarity">
    <text evidence="4">In the N-terminal section; belongs to the glycosyltransferase 51 family.</text>
</comment>
<evidence type="ECO:0000313" key="24">
    <source>
        <dbReference type="EMBL" id="KJU83010.1"/>
    </source>
</evidence>
<keyword evidence="5" id="KW-1003">Cell membrane</keyword>
<keyword evidence="15 21" id="KW-0472">Membrane</keyword>
<keyword evidence="13" id="KW-0573">Peptidoglycan synthesis</keyword>
<evidence type="ECO:0000256" key="18">
    <source>
        <dbReference type="ARBA" id="ARBA00034000"/>
    </source>
</evidence>
<comment type="catalytic activity">
    <reaction evidence="18">
        <text>Preferential cleavage: (Ac)2-L-Lys-D-Ala-|-D-Ala. Also transpeptidation of peptidyl-alanyl moieties that are N-acyl substituents of D-alanine.</text>
        <dbReference type="EC" id="3.4.16.4"/>
    </reaction>
</comment>
<dbReference type="EMBL" id="LACI01002083">
    <property type="protein sequence ID" value="KJU83010.1"/>
    <property type="molecule type" value="Genomic_DNA"/>
</dbReference>